<dbReference type="InterPro" id="IPR000477">
    <property type="entry name" value="RT_dom"/>
</dbReference>
<comment type="caution">
    <text evidence="3">The sequence shown here is derived from an EMBL/GenBank/DDBJ whole genome shotgun (WGS) entry which is preliminary data.</text>
</comment>
<evidence type="ECO:0000313" key="4">
    <source>
        <dbReference type="Proteomes" id="UP000251314"/>
    </source>
</evidence>
<dbReference type="VEuPathDB" id="FungiDB:PC110_g2799"/>
<dbReference type="CDD" id="cd01647">
    <property type="entry name" value="RT_LTR"/>
    <property type="match status" value="1"/>
</dbReference>
<reference evidence="3 4" key="1">
    <citation type="submission" date="2018-01" db="EMBL/GenBank/DDBJ databases">
        <title>Draft genome of the strawberry crown rot pathogen Phytophthora cactorum.</title>
        <authorList>
            <person name="Armitage A.D."/>
            <person name="Lysoe E."/>
            <person name="Nellist C.F."/>
            <person name="Harrison R.J."/>
            <person name="Brurberg M.B."/>
        </authorList>
    </citation>
    <scope>NUCLEOTIDE SEQUENCE [LARGE SCALE GENOMIC DNA]</scope>
    <source>
        <strain evidence="3 4">10300</strain>
    </source>
</reference>
<dbReference type="AlphaFoldDB" id="A0A329SVS2"/>
<proteinExistence type="predicted"/>
<dbReference type="Gene3D" id="2.40.70.10">
    <property type="entry name" value="Acid Proteases"/>
    <property type="match status" value="1"/>
</dbReference>
<dbReference type="InterPro" id="IPR051320">
    <property type="entry name" value="Viral_Replic_Matur_Polypro"/>
</dbReference>
<dbReference type="PROSITE" id="PS50878">
    <property type="entry name" value="RT_POL"/>
    <property type="match status" value="1"/>
</dbReference>
<dbReference type="Gene3D" id="3.10.10.10">
    <property type="entry name" value="HIV Type 1 Reverse Transcriptase, subunit A, domain 1"/>
    <property type="match status" value="1"/>
</dbReference>
<feature type="domain" description="Reverse transcriptase" evidence="2">
    <location>
        <begin position="360"/>
        <end position="580"/>
    </location>
</feature>
<evidence type="ECO:0000313" key="3">
    <source>
        <dbReference type="EMBL" id="RAW40977.1"/>
    </source>
</evidence>
<dbReference type="InterPro" id="IPR041577">
    <property type="entry name" value="RT_RNaseH_2"/>
</dbReference>
<dbReference type="STRING" id="29920.A0A329SVS2"/>
<protein>
    <recommendedName>
        <fullName evidence="2">Reverse transcriptase domain-containing protein</fullName>
    </recommendedName>
</protein>
<dbReference type="Gene3D" id="3.30.70.270">
    <property type="match status" value="2"/>
</dbReference>
<dbReference type="CDD" id="cd00303">
    <property type="entry name" value="retropepsin_like"/>
    <property type="match status" value="1"/>
</dbReference>
<gene>
    <name evidence="3" type="ORF">PC110_g2799</name>
</gene>
<dbReference type="OrthoDB" id="121411at2759"/>
<dbReference type="InterPro" id="IPR043502">
    <property type="entry name" value="DNA/RNA_pol_sf"/>
</dbReference>
<organism evidence="3 4">
    <name type="scientific">Phytophthora cactorum</name>
    <dbReference type="NCBI Taxonomy" id="29920"/>
    <lineage>
        <taxon>Eukaryota</taxon>
        <taxon>Sar</taxon>
        <taxon>Stramenopiles</taxon>
        <taxon>Oomycota</taxon>
        <taxon>Peronosporomycetes</taxon>
        <taxon>Peronosporales</taxon>
        <taxon>Peronosporaceae</taxon>
        <taxon>Phytophthora</taxon>
    </lineage>
</organism>
<name>A0A329SVS2_9STRA</name>
<dbReference type="InterPro" id="IPR021109">
    <property type="entry name" value="Peptidase_aspartic_dom_sf"/>
</dbReference>
<dbReference type="Pfam" id="PF17919">
    <property type="entry name" value="RT_RNaseH_2"/>
    <property type="match status" value="1"/>
</dbReference>
<dbReference type="FunFam" id="3.30.70.270:FF:000020">
    <property type="entry name" value="Transposon Tf2-6 polyprotein-like Protein"/>
    <property type="match status" value="1"/>
</dbReference>
<sequence length="652" mass="73055">MASMKTDLRLAFEPPEDVNVQRSAFLSLKLYRLSMLAYIHEPRFYLTHKTPDSLEEAFAIAFREDYSVTASHAFNVSRTPASEPEPMEIDAIRQYEDRSGPTSPNPRQRSSPRGSRPMRCFRCRNPGIVRQCAARRRLYWQTSRSRVTSPIQKTATISSFHGEGAQRPIRALLDSGTANNFVRADSLSVLPADTRIREGPGHMIVKYADGKPRRLLWRSATFACAFDGFSGSDDFLVIEVSGSFDCVFGIPWLTRHQTRIDLLTRTVHPRDIDVNAVLVFLSGKPNLWPHVAVMDPDPMTPAASEESDDSSCAACEHAACASPELEPQDETYVVEQGSHILWPLPRNQVEAIDAFFESRRQAGHVRESLSPHSSPIFCVKKASGGWRIVHAFNKFNESTIPAQTPIPRKDMVLDSMSGSTTYSVISLMDGFYQILMRKDDVSLTAVSTPSGMLWEWLVMPQGHKNAPATFNPIVSNLLRPYRNFAPSYFDDIFIHSRAVGGMTDVEMHIQHLLKAFEVMRENKLYANLKKCIFCAPEIPVLGSYVSRDGVRADPEKVATACAWPTPQDQKQLRQWLGLATYLYHYSKNFAQTVRPLSQLLKADATTTWSSQHQTVFDAVKTSLSTAPILMLPGHSKPFHVVCDASDFAIVAP</sequence>
<accession>A0A329SVS2</accession>
<feature type="compositionally biased region" description="Low complexity" evidence="1">
    <location>
        <begin position="101"/>
        <end position="118"/>
    </location>
</feature>
<dbReference type="InterPro" id="IPR043128">
    <property type="entry name" value="Rev_trsase/Diguanyl_cyclase"/>
</dbReference>
<dbReference type="SUPFAM" id="SSF56672">
    <property type="entry name" value="DNA/RNA polymerases"/>
    <property type="match status" value="1"/>
</dbReference>
<dbReference type="EMBL" id="MJFZ01000038">
    <property type="protein sequence ID" value="RAW40977.1"/>
    <property type="molecule type" value="Genomic_DNA"/>
</dbReference>
<dbReference type="Proteomes" id="UP000251314">
    <property type="component" value="Unassembled WGS sequence"/>
</dbReference>
<dbReference type="PANTHER" id="PTHR33064">
    <property type="entry name" value="POL PROTEIN"/>
    <property type="match status" value="1"/>
</dbReference>
<evidence type="ECO:0000259" key="2">
    <source>
        <dbReference type="PROSITE" id="PS50878"/>
    </source>
</evidence>
<dbReference type="PANTHER" id="PTHR33064:SF37">
    <property type="entry name" value="RIBONUCLEASE H"/>
    <property type="match status" value="1"/>
</dbReference>
<evidence type="ECO:0000256" key="1">
    <source>
        <dbReference type="SAM" id="MobiDB-lite"/>
    </source>
</evidence>
<keyword evidence="4" id="KW-1185">Reference proteome</keyword>
<feature type="region of interest" description="Disordered" evidence="1">
    <location>
        <begin position="94"/>
        <end position="118"/>
    </location>
</feature>
<dbReference type="Pfam" id="PF00078">
    <property type="entry name" value="RVT_1"/>
    <property type="match status" value="1"/>
</dbReference>